<accession>A0ABU3D2S5</accession>
<evidence type="ECO:0000259" key="2">
    <source>
        <dbReference type="Pfam" id="PF00534"/>
    </source>
</evidence>
<dbReference type="InterPro" id="IPR028098">
    <property type="entry name" value="Glyco_trans_4-like_N"/>
</dbReference>
<dbReference type="EMBL" id="JAVRHK010000002">
    <property type="protein sequence ID" value="MDT0675841.1"/>
    <property type="molecule type" value="Genomic_DNA"/>
</dbReference>
<dbReference type="GO" id="GO:0016757">
    <property type="term" value="F:glycosyltransferase activity"/>
    <property type="evidence" value="ECO:0007669"/>
    <property type="project" value="UniProtKB-KW"/>
</dbReference>
<evidence type="ECO:0000313" key="4">
    <source>
        <dbReference type="EMBL" id="MDT0675841.1"/>
    </source>
</evidence>
<name>A0ABU3D2S5_9FLAO</name>
<sequence>MKILHVIDGMDPELGGVCKAVRTIVNGLSEEGIINEVVTLDSPEASFLDMDSFPVYALGPTRTAWSYSKNFTPWLEKNLGAYNFVIIHGLWLYNSYATYKVLRELKKRSEIDFPQLYIMPHGMLDPYFQKAGGRKLKAIRNKFYWKFIESKVINGADGLIFTCEEERRLAHEPFNPYRPGREIILGLGTEAPPEYELAMTRAFIQKCEELEGRSYFLFLSRIHEKKGVEKLLNAYEILMKKTGADTPALVIAGPGKETPYGKHLKEQVEKNRILKDSVFFPGMLVDKAKWGAFYGCEAFILPSEQENFGIAIVEALACKKAVLISDQINIWREIYEASAGLIAPSSISGTQELLENWMSLSCNQKQEMERNAVNCYKKFYAVESFVQRWKENLLKPNISPVHSMVD</sequence>
<protein>
    <submittedName>
        <fullName evidence="4">Glycosyltransferase</fullName>
        <ecNumber evidence="4">2.4.-.-</ecNumber>
    </submittedName>
</protein>
<keyword evidence="5" id="KW-1185">Reference proteome</keyword>
<gene>
    <name evidence="4" type="ORF">RM539_04485</name>
</gene>
<dbReference type="RefSeq" id="WP_311502235.1">
    <property type="nucleotide sequence ID" value="NZ_JAVRHK010000002.1"/>
</dbReference>
<dbReference type="PANTHER" id="PTHR46401:SF2">
    <property type="entry name" value="GLYCOSYLTRANSFERASE WBBK-RELATED"/>
    <property type="match status" value="1"/>
</dbReference>
<keyword evidence="1 4" id="KW-0808">Transferase</keyword>
<evidence type="ECO:0000256" key="1">
    <source>
        <dbReference type="ARBA" id="ARBA00022679"/>
    </source>
</evidence>
<dbReference type="EC" id="2.4.-.-" evidence="4"/>
<dbReference type="Proteomes" id="UP001262582">
    <property type="component" value="Unassembled WGS sequence"/>
</dbReference>
<dbReference type="Gene3D" id="3.40.50.2000">
    <property type="entry name" value="Glycogen Phosphorylase B"/>
    <property type="match status" value="2"/>
</dbReference>
<organism evidence="4 5">
    <name type="scientific">Autumnicola musiva</name>
    <dbReference type="NCBI Taxonomy" id="3075589"/>
    <lineage>
        <taxon>Bacteria</taxon>
        <taxon>Pseudomonadati</taxon>
        <taxon>Bacteroidota</taxon>
        <taxon>Flavobacteriia</taxon>
        <taxon>Flavobacteriales</taxon>
        <taxon>Flavobacteriaceae</taxon>
        <taxon>Autumnicola</taxon>
    </lineage>
</organism>
<dbReference type="Pfam" id="PF13579">
    <property type="entry name" value="Glyco_trans_4_4"/>
    <property type="match status" value="1"/>
</dbReference>
<evidence type="ECO:0000259" key="3">
    <source>
        <dbReference type="Pfam" id="PF13579"/>
    </source>
</evidence>
<dbReference type="SUPFAM" id="SSF53756">
    <property type="entry name" value="UDP-Glycosyltransferase/glycogen phosphorylase"/>
    <property type="match status" value="1"/>
</dbReference>
<proteinExistence type="predicted"/>
<reference evidence="4 5" key="1">
    <citation type="submission" date="2023-09" db="EMBL/GenBank/DDBJ databases">
        <authorList>
            <person name="Rey-Velasco X."/>
        </authorList>
    </citation>
    <scope>NUCLEOTIDE SEQUENCE [LARGE SCALE GENOMIC DNA]</scope>
    <source>
        <strain evidence="4 5">F117</strain>
    </source>
</reference>
<keyword evidence="4" id="KW-0328">Glycosyltransferase</keyword>
<dbReference type="PANTHER" id="PTHR46401">
    <property type="entry name" value="GLYCOSYLTRANSFERASE WBBK-RELATED"/>
    <property type="match status" value="1"/>
</dbReference>
<evidence type="ECO:0000313" key="5">
    <source>
        <dbReference type="Proteomes" id="UP001262582"/>
    </source>
</evidence>
<dbReference type="Pfam" id="PF00534">
    <property type="entry name" value="Glycos_transf_1"/>
    <property type="match status" value="1"/>
</dbReference>
<dbReference type="InterPro" id="IPR001296">
    <property type="entry name" value="Glyco_trans_1"/>
</dbReference>
<feature type="domain" description="Glycosyl transferase family 1" evidence="2">
    <location>
        <begin position="205"/>
        <end position="372"/>
    </location>
</feature>
<comment type="caution">
    <text evidence="4">The sequence shown here is derived from an EMBL/GenBank/DDBJ whole genome shotgun (WGS) entry which is preliminary data.</text>
</comment>
<feature type="domain" description="Glycosyltransferase subfamily 4-like N-terminal" evidence="3">
    <location>
        <begin position="15"/>
        <end position="179"/>
    </location>
</feature>